<reference evidence="3 4" key="1">
    <citation type="submission" date="2024-08" db="EMBL/GenBank/DDBJ databases">
        <title>Genome sequence of Streptomyces aureus CACIA-1.46HGO.</title>
        <authorList>
            <person name="Evangelista-Martinez Z."/>
        </authorList>
    </citation>
    <scope>NUCLEOTIDE SEQUENCE [LARGE SCALE GENOMIC DNA]</scope>
    <source>
        <strain evidence="3 4">CACIA-1.46HGO</strain>
    </source>
</reference>
<feature type="domain" description="S-Me-THD N-terminal" evidence="1">
    <location>
        <begin position="13"/>
        <end position="169"/>
    </location>
</feature>
<organism evidence="3 4">
    <name type="scientific">Streptomyces aureus</name>
    <dbReference type="NCBI Taxonomy" id="193461"/>
    <lineage>
        <taxon>Bacteria</taxon>
        <taxon>Bacillati</taxon>
        <taxon>Actinomycetota</taxon>
        <taxon>Actinomycetes</taxon>
        <taxon>Kitasatosporales</taxon>
        <taxon>Streptomycetaceae</taxon>
        <taxon>Streptomyces</taxon>
    </lineage>
</organism>
<comment type="caution">
    <text evidence="3">The sequence shown here is derived from an EMBL/GenBank/DDBJ whole genome shotgun (WGS) entry which is preliminary data.</text>
</comment>
<accession>A0ABV4SCN4</accession>
<dbReference type="InterPro" id="IPR010318">
    <property type="entry name" value="S-Me-THD_N"/>
</dbReference>
<protein>
    <submittedName>
        <fullName evidence="3">DUF917 domain-containing protein</fullName>
    </submittedName>
</protein>
<dbReference type="Gene3D" id="3.40.1610.10">
    <property type="entry name" value="CV3147-like domain"/>
    <property type="match status" value="1"/>
</dbReference>
<feature type="domain" description="S-Me-THD-like C-terminal" evidence="2">
    <location>
        <begin position="174"/>
        <end position="347"/>
    </location>
</feature>
<evidence type="ECO:0000313" key="4">
    <source>
        <dbReference type="Proteomes" id="UP001571476"/>
    </source>
</evidence>
<dbReference type="Gene3D" id="2.40.390.10">
    <property type="entry name" value="CV3147-like"/>
    <property type="match status" value="1"/>
</dbReference>
<proteinExistence type="predicted"/>
<dbReference type="InterPro" id="IPR048350">
    <property type="entry name" value="S-Me-THD-like_C"/>
</dbReference>
<name>A0ABV4SCN4_9ACTN</name>
<dbReference type="InterPro" id="IPR027479">
    <property type="entry name" value="S-Me-THD_N_sf"/>
</dbReference>
<dbReference type="SUPFAM" id="SSF160991">
    <property type="entry name" value="CV3147-like"/>
    <property type="match status" value="1"/>
</dbReference>
<dbReference type="Pfam" id="PF06032">
    <property type="entry name" value="S-Me-THD_N"/>
    <property type="match status" value="1"/>
</dbReference>
<evidence type="ECO:0000259" key="2">
    <source>
        <dbReference type="Pfam" id="PF20906"/>
    </source>
</evidence>
<dbReference type="InterPro" id="IPR024071">
    <property type="entry name" value="S-Me-THD_C_sf"/>
</dbReference>
<keyword evidence="4" id="KW-1185">Reference proteome</keyword>
<dbReference type="RefSeq" id="WP_372561672.1">
    <property type="nucleotide sequence ID" value="NZ_JBGOSP010000002.1"/>
</dbReference>
<evidence type="ECO:0000313" key="3">
    <source>
        <dbReference type="EMBL" id="MFA3835700.1"/>
    </source>
</evidence>
<dbReference type="Pfam" id="PF20906">
    <property type="entry name" value="S-Me-THD_C"/>
    <property type="match status" value="1"/>
</dbReference>
<dbReference type="EMBL" id="JBGOSP010000002">
    <property type="protein sequence ID" value="MFA3835700.1"/>
    <property type="molecule type" value="Genomic_DNA"/>
</dbReference>
<sequence length="353" mass="36117">MTAVPDRLIGPDELERLAVGARVLAAGTEESAYQVALDWAAAELAAHGPVRLLAADRIEPAGLCVAVTLAGASAALAELLPTGDEPVRAVRAVERITGRMAEAVVPLNTAAENALIALATAARCGLPLVDGDGCGRVLPLIEQTVFTLAGVNAAPVALATPGGDVITVESARTSVEDVVRPLVLAAGGWAVVAGYPMDGAALARSLVRGTVSRAIEVGSLEGPARFAAWRPRRLCRGRLVALEPSPGPYGPQGAGVPVPLPSRPTSVLVDEEDGLRRRFRLEAHNEVLLVLADGAVVASAPDHILLVAGADGRVLDVERAVPGLTVEVVVIEAAPAWHTTRGRALAGAIGALP</sequence>
<gene>
    <name evidence="3" type="ORF">ACEG43_05820</name>
</gene>
<dbReference type="Proteomes" id="UP001571476">
    <property type="component" value="Unassembled WGS sequence"/>
</dbReference>
<evidence type="ECO:0000259" key="1">
    <source>
        <dbReference type="Pfam" id="PF06032"/>
    </source>
</evidence>